<name>K2RYK2_MACPH</name>
<dbReference type="InParanoid" id="K2RYK2"/>
<feature type="non-terminal residue" evidence="1">
    <location>
        <position position="1"/>
    </location>
</feature>
<organism evidence="1 2">
    <name type="scientific">Macrophomina phaseolina (strain MS6)</name>
    <name type="common">Charcoal rot fungus</name>
    <dbReference type="NCBI Taxonomy" id="1126212"/>
    <lineage>
        <taxon>Eukaryota</taxon>
        <taxon>Fungi</taxon>
        <taxon>Dikarya</taxon>
        <taxon>Ascomycota</taxon>
        <taxon>Pezizomycotina</taxon>
        <taxon>Dothideomycetes</taxon>
        <taxon>Dothideomycetes incertae sedis</taxon>
        <taxon>Botryosphaeriales</taxon>
        <taxon>Botryosphaeriaceae</taxon>
        <taxon>Macrophomina</taxon>
    </lineage>
</organism>
<dbReference type="Proteomes" id="UP000007129">
    <property type="component" value="Unassembled WGS sequence"/>
</dbReference>
<proteinExistence type="predicted"/>
<sequence>IISLTRITY</sequence>
<gene>
    <name evidence="1" type="ORF">MPH_07522</name>
</gene>
<evidence type="ECO:0000313" key="2">
    <source>
        <dbReference type="Proteomes" id="UP000007129"/>
    </source>
</evidence>
<protein>
    <submittedName>
        <fullName evidence="1">Uncharacterized protein</fullName>
    </submittedName>
</protein>
<reference evidence="1 2" key="1">
    <citation type="journal article" date="2012" name="BMC Genomics">
        <title>Tools to kill: Genome of one of the most destructive plant pathogenic fungi Macrophomina phaseolina.</title>
        <authorList>
            <person name="Islam M.S."/>
            <person name="Haque M.S."/>
            <person name="Islam M.M."/>
            <person name="Emdad E.M."/>
            <person name="Halim A."/>
            <person name="Hossen Q.M.M."/>
            <person name="Hossain M.Z."/>
            <person name="Ahmed B."/>
            <person name="Rahim S."/>
            <person name="Rahman M.S."/>
            <person name="Alam M.M."/>
            <person name="Hou S."/>
            <person name="Wan X."/>
            <person name="Saito J.A."/>
            <person name="Alam M."/>
        </authorList>
    </citation>
    <scope>NUCLEOTIDE SEQUENCE [LARGE SCALE GENOMIC DNA]</scope>
    <source>
        <strain evidence="1 2">MS6</strain>
    </source>
</reference>
<dbReference type="EMBL" id="AHHD01000317">
    <property type="protein sequence ID" value="EKG15284.1"/>
    <property type="molecule type" value="Genomic_DNA"/>
</dbReference>
<dbReference type="HOGENOM" id="CLU_3439404_0_0_1"/>
<evidence type="ECO:0000313" key="1">
    <source>
        <dbReference type="EMBL" id="EKG15284.1"/>
    </source>
</evidence>
<dbReference type="VEuPathDB" id="FungiDB:MPH_07522"/>
<comment type="caution">
    <text evidence="1">The sequence shown here is derived from an EMBL/GenBank/DDBJ whole genome shotgun (WGS) entry which is preliminary data.</text>
</comment>
<accession>K2RYK2</accession>